<comment type="caution">
    <text evidence="2">The sequence shown here is derived from an EMBL/GenBank/DDBJ whole genome shotgun (WGS) entry which is preliminary data.</text>
</comment>
<gene>
    <name evidence="2" type="ORF">EDB92DRAFT_1817794</name>
</gene>
<organism evidence="2 3">
    <name type="scientific">Lactarius akahatsu</name>
    <dbReference type="NCBI Taxonomy" id="416441"/>
    <lineage>
        <taxon>Eukaryota</taxon>
        <taxon>Fungi</taxon>
        <taxon>Dikarya</taxon>
        <taxon>Basidiomycota</taxon>
        <taxon>Agaricomycotina</taxon>
        <taxon>Agaricomycetes</taxon>
        <taxon>Russulales</taxon>
        <taxon>Russulaceae</taxon>
        <taxon>Lactarius</taxon>
    </lineage>
</organism>
<dbReference type="Proteomes" id="UP001201163">
    <property type="component" value="Unassembled WGS sequence"/>
</dbReference>
<evidence type="ECO:0000313" key="2">
    <source>
        <dbReference type="EMBL" id="KAH8987868.1"/>
    </source>
</evidence>
<sequence length="179" mass="19777">MTFSTTIGSIASAGSLLGLGGAAVKGFEKVMETPEALLKLCMKDLDEIRSLLGGLTPRQKEEIYVLARQKKCRSLQDIELDMHERTKNASFRDRIPLSQLRSDIRVLKTAVEGLLHDTWTTTSFPSTEAKRERLRQAENQPPLPLPSAGPEEYSLDDVRPPTARYMTGHSATELPAGLV</sequence>
<accession>A0AAD4LE81</accession>
<name>A0AAD4LE81_9AGAM</name>
<feature type="region of interest" description="Disordered" evidence="1">
    <location>
        <begin position="125"/>
        <end position="179"/>
    </location>
</feature>
<protein>
    <submittedName>
        <fullName evidence="2">Uncharacterized protein</fullName>
    </submittedName>
</protein>
<dbReference type="AlphaFoldDB" id="A0AAD4LE81"/>
<dbReference type="EMBL" id="JAKELL010000045">
    <property type="protein sequence ID" value="KAH8987868.1"/>
    <property type="molecule type" value="Genomic_DNA"/>
</dbReference>
<evidence type="ECO:0000313" key="3">
    <source>
        <dbReference type="Proteomes" id="UP001201163"/>
    </source>
</evidence>
<evidence type="ECO:0000256" key="1">
    <source>
        <dbReference type="SAM" id="MobiDB-lite"/>
    </source>
</evidence>
<proteinExistence type="predicted"/>
<reference evidence="2" key="1">
    <citation type="submission" date="2022-01" db="EMBL/GenBank/DDBJ databases">
        <title>Comparative genomics reveals a dynamic genome evolution in the ectomycorrhizal milk-cap (Lactarius) mushrooms.</title>
        <authorList>
            <consortium name="DOE Joint Genome Institute"/>
            <person name="Lebreton A."/>
            <person name="Tang N."/>
            <person name="Kuo A."/>
            <person name="LaButti K."/>
            <person name="Drula E."/>
            <person name="Barry K."/>
            <person name="Clum A."/>
            <person name="Lipzen A."/>
            <person name="Mousain D."/>
            <person name="Ng V."/>
            <person name="Wang R."/>
            <person name="Wang X."/>
            <person name="Dai Y."/>
            <person name="Henrissat B."/>
            <person name="Grigoriev I.V."/>
            <person name="Guerin-Laguette A."/>
            <person name="Yu F."/>
            <person name="Martin F.M."/>
        </authorList>
    </citation>
    <scope>NUCLEOTIDE SEQUENCE</scope>
    <source>
        <strain evidence="2">QP</strain>
    </source>
</reference>
<keyword evidence="3" id="KW-1185">Reference proteome</keyword>